<feature type="domain" description="Pyridoxamine 5'-phosphate oxidase N-terminal" evidence="3">
    <location>
        <begin position="45"/>
        <end position="134"/>
    </location>
</feature>
<dbReference type="InterPro" id="IPR011576">
    <property type="entry name" value="Pyridox_Oxase_N"/>
</dbReference>
<comment type="caution">
    <text evidence="4">The sequence shown here is derived from an EMBL/GenBank/DDBJ whole genome shotgun (WGS) entry which is preliminary data.</text>
</comment>
<evidence type="ECO:0000256" key="2">
    <source>
        <dbReference type="SAM" id="MobiDB-lite"/>
    </source>
</evidence>
<dbReference type="PANTHER" id="PTHR42815:SF2">
    <property type="entry name" value="FAD-BINDING, PUTATIVE (AFU_ORTHOLOGUE AFUA_6G07600)-RELATED"/>
    <property type="match status" value="1"/>
</dbReference>
<sequence length="209" mass="23654">MTRFARIAYTESVRATQRENGSALAAQRQLAEGDRPDPLGPNEAGFIASRDGFYMASVGDTGWPYIQYRGGPRGFLHILDAHTLAFADVRGNRQYISAGNLRQNDRVALFFMDYARQTRLKLLGHATESRPEENPELTERLTEPRTDGRVERLFTIRVEGLNWNCPQHITPRFSEEELQEALQPVRERMAALEAENKELRARLGAPGTP</sequence>
<feature type="region of interest" description="Disordered" evidence="2">
    <location>
        <begin position="18"/>
        <end position="42"/>
    </location>
</feature>
<reference evidence="4" key="2">
    <citation type="submission" date="2020-09" db="EMBL/GenBank/DDBJ databases">
        <authorList>
            <person name="Sun Q."/>
            <person name="Ohkuma M."/>
        </authorList>
    </citation>
    <scope>NUCLEOTIDE SEQUENCE</scope>
    <source>
        <strain evidence="4">JCM 4988</strain>
    </source>
</reference>
<reference evidence="4" key="1">
    <citation type="journal article" date="2014" name="Int. J. Syst. Evol. Microbiol.">
        <title>Complete genome sequence of Corynebacterium casei LMG S-19264T (=DSM 44701T), isolated from a smear-ripened cheese.</title>
        <authorList>
            <consortium name="US DOE Joint Genome Institute (JGI-PGF)"/>
            <person name="Walter F."/>
            <person name="Albersmeier A."/>
            <person name="Kalinowski J."/>
            <person name="Ruckert C."/>
        </authorList>
    </citation>
    <scope>NUCLEOTIDE SEQUENCE</scope>
    <source>
        <strain evidence="4">JCM 4988</strain>
    </source>
</reference>
<dbReference type="SUPFAM" id="SSF50475">
    <property type="entry name" value="FMN-binding split barrel"/>
    <property type="match status" value="1"/>
</dbReference>
<evidence type="ECO:0000313" key="4">
    <source>
        <dbReference type="EMBL" id="GGZ46630.1"/>
    </source>
</evidence>
<feature type="coiled-coil region" evidence="1">
    <location>
        <begin position="175"/>
        <end position="202"/>
    </location>
</feature>
<keyword evidence="5" id="KW-1185">Reference proteome</keyword>
<gene>
    <name evidence="4" type="ORF">GCM10010387_46350</name>
</gene>
<name>A0A918QHZ8_9ACTN</name>
<dbReference type="AlphaFoldDB" id="A0A918QHZ8"/>
<dbReference type="RefSeq" id="WP_190125108.1">
    <property type="nucleotide sequence ID" value="NZ_BMWG01000016.1"/>
</dbReference>
<dbReference type="InterPro" id="IPR012349">
    <property type="entry name" value="Split_barrel_FMN-bd"/>
</dbReference>
<dbReference type="EMBL" id="BMWG01000016">
    <property type="protein sequence ID" value="GGZ46630.1"/>
    <property type="molecule type" value="Genomic_DNA"/>
</dbReference>
<dbReference type="Gene3D" id="2.30.110.10">
    <property type="entry name" value="Electron Transport, Fmn-binding Protein, Chain A"/>
    <property type="match status" value="1"/>
</dbReference>
<organism evidence="4 5">
    <name type="scientific">Streptomyces inusitatus</name>
    <dbReference type="NCBI Taxonomy" id="68221"/>
    <lineage>
        <taxon>Bacteria</taxon>
        <taxon>Bacillati</taxon>
        <taxon>Actinomycetota</taxon>
        <taxon>Actinomycetes</taxon>
        <taxon>Kitasatosporales</taxon>
        <taxon>Streptomycetaceae</taxon>
        <taxon>Streptomyces</taxon>
    </lineage>
</organism>
<keyword evidence="1" id="KW-0175">Coiled coil</keyword>
<evidence type="ECO:0000313" key="5">
    <source>
        <dbReference type="Proteomes" id="UP000630936"/>
    </source>
</evidence>
<evidence type="ECO:0000259" key="3">
    <source>
        <dbReference type="Pfam" id="PF01243"/>
    </source>
</evidence>
<dbReference type="PANTHER" id="PTHR42815">
    <property type="entry name" value="FAD-BINDING, PUTATIVE (AFU_ORTHOLOGUE AFUA_6G07600)-RELATED"/>
    <property type="match status" value="1"/>
</dbReference>
<dbReference type="Pfam" id="PF01243">
    <property type="entry name" value="PNPOx_N"/>
    <property type="match status" value="1"/>
</dbReference>
<accession>A0A918QHZ8</accession>
<protein>
    <submittedName>
        <fullName evidence="4">Pyridoxamine 5'-phosphate oxidase</fullName>
    </submittedName>
</protein>
<dbReference type="Proteomes" id="UP000630936">
    <property type="component" value="Unassembled WGS sequence"/>
</dbReference>
<evidence type="ECO:0000256" key="1">
    <source>
        <dbReference type="SAM" id="Coils"/>
    </source>
</evidence>
<proteinExistence type="predicted"/>